<proteinExistence type="predicted"/>
<dbReference type="PIRSF" id="PIRSF005902">
    <property type="entry name" value="DNase_TatD"/>
    <property type="match status" value="1"/>
</dbReference>
<protein>
    <submittedName>
        <fullName evidence="2">TatD family hydrolase</fullName>
    </submittedName>
</protein>
<dbReference type="NCBIfam" id="TIGR00010">
    <property type="entry name" value="YchF/TatD family DNA exonuclease"/>
    <property type="match status" value="1"/>
</dbReference>
<sequence>MTAASGAEAPPLVDTHLHLDDTRFDDDRETVLRRARQSGVRAVLSCSTDLDSARYTLALARRFAAGDAMPAVGVAVGVHPHQAGRVGSIEAALEALERLAAEPQVRAIGEIGLDFHYDFSPRDVQQELFERQLDLAQRIGKPVCVHAREAEPTVLATIRRYPRVRGVLHAFAGDREQAEQALALGWYLGVGGMLTFRNADAIRAVVSAAPLERLVLETDAPYLAPVPHRGRRNEPAYVALVAESLARLHALPVEAVAQLTTRAAVELLGLEF</sequence>
<dbReference type="EMBL" id="CP141614">
    <property type="protein sequence ID" value="WRP14246.1"/>
    <property type="molecule type" value="Genomic_DNA"/>
</dbReference>
<dbReference type="SUPFAM" id="SSF51556">
    <property type="entry name" value="Metallo-dependent hydrolases"/>
    <property type="match status" value="1"/>
</dbReference>
<evidence type="ECO:0000256" key="1">
    <source>
        <dbReference type="ARBA" id="ARBA00022723"/>
    </source>
</evidence>
<keyword evidence="3" id="KW-1185">Reference proteome</keyword>
<dbReference type="InterPro" id="IPR001130">
    <property type="entry name" value="TatD-like"/>
</dbReference>
<reference evidence="3" key="1">
    <citation type="submission" date="2023-12" db="EMBL/GenBank/DDBJ databases">
        <title>Novel isolates from deep terrestrial aquifers shed light on the physiology and ecology of the class Limnochordia.</title>
        <authorList>
            <person name="Karnachuk O.V."/>
            <person name="Lukina A.P."/>
            <person name="Avakyan M.R."/>
            <person name="Kadnikov V."/>
            <person name="Begmatov S."/>
            <person name="Beletsky A.V."/>
            <person name="Mardanov A.V."/>
            <person name="Ravin N.V."/>
        </authorList>
    </citation>
    <scope>NUCLEOTIDE SEQUENCE [LARGE SCALE GENOMIC DNA]</scope>
    <source>
        <strain evidence="3">LN</strain>
    </source>
</reference>
<dbReference type="GO" id="GO:0016787">
    <property type="term" value="F:hydrolase activity"/>
    <property type="evidence" value="ECO:0007669"/>
    <property type="project" value="UniProtKB-KW"/>
</dbReference>
<dbReference type="InterPro" id="IPR015991">
    <property type="entry name" value="TatD/YcfH-like"/>
</dbReference>
<evidence type="ECO:0000313" key="3">
    <source>
        <dbReference type="Proteomes" id="UP001333102"/>
    </source>
</evidence>
<dbReference type="CDD" id="cd01310">
    <property type="entry name" value="TatD_DNAse"/>
    <property type="match status" value="1"/>
</dbReference>
<dbReference type="InterPro" id="IPR032466">
    <property type="entry name" value="Metal_Hydrolase"/>
</dbReference>
<dbReference type="PANTHER" id="PTHR46124:SF2">
    <property type="entry name" value="D-AMINOACYL-TRNA DEACYLASE"/>
    <property type="match status" value="1"/>
</dbReference>
<gene>
    <name evidence="2" type="ORF">VLY81_12600</name>
</gene>
<accession>A0ABZ1BN58</accession>
<dbReference type="Pfam" id="PF01026">
    <property type="entry name" value="TatD_DNase"/>
    <property type="match status" value="1"/>
</dbReference>
<dbReference type="PANTHER" id="PTHR46124">
    <property type="entry name" value="D-AMINOACYL-TRNA DEACYLASE"/>
    <property type="match status" value="1"/>
</dbReference>
<dbReference type="Proteomes" id="UP001333102">
    <property type="component" value="Chromosome"/>
</dbReference>
<organism evidence="2 3">
    <name type="scientific">Geochorda subterranea</name>
    <dbReference type="NCBI Taxonomy" id="3109564"/>
    <lineage>
        <taxon>Bacteria</taxon>
        <taxon>Bacillati</taxon>
        <taxon>Bacillota</taxon>
        <taxon>Limnochordia</taxon>
        <taxon>Limnochordales</taxon>
        <taxon>Geochordaceae</taxon>
        <taxon>Geochorda</taxon>
    </lineage>
</organism>
<keyword evidence="2" id="KW-0378">Hydrolase</keyword>
<evidence type="ECO:0000313" key="2">
    <source>
        <dbReference type="EMBL" id="WRP14246.1"/>
    </source>
</evidence>
<keyword evidence="1" id="KW-0479">Metal-binding</keyword>
<dbReference type="RefSeq" id="WP_324668550.1">
    <property type="nucleotide sequence ID" value="NZ_CP141614.1"/>
</dbReference>
<dbReference type="Gene3D" id="3.20.20.140">
    <property type="entry name" value="Metal-dependent hydrolases"/>
    <property type="match status" value="1"/>
</dbReference>
<name>A0ABZ1BN58_9FIRM</name>